<dbReference type="Gene3D" id="3.30.40.10">
    <property type="entry name" value="Zinc/RING finger domain, C3HC4 (zinc finger)"/>
    <property type="match status" value="1"/>
</dbReference>
<evidence type="ECO:0000256" key="4">
    <source>
        <dbReference type="ARBA" id="ARBA00022771"/>
    </source>
</evidence>
<reference evidence="8" key="2">
    <citation type="submission" date="2023-03" db="EMBL/GenBank/DDBJ databases">
        <authorList>
            <person name="Inwood S.N."/>
            <person name="Skelly J.G."/>
            <person name="Guhlin J."/>
            <person name="Harrop T.W.R."/>
            <person name="Goldson S.G."/>
            <person name="Dearden P.K."/>
        </authorList>
    </citation>
    <scope>NUCLEOTIDE SEQUENCE</scope>
    <source>
        <strain evidence="8">Irish</strain>
        <tissue evidence="8">Whole body</tissue>
    </source>
</reference>
<dbReference type="EMBL" id="JAQQBS010001422">
    <property type="protein sequence ID" value="KAK0165096.1"/>
    <property type="molecule type" value="Genomic_DNA"/>
</dbReference>
<organism evidence="8 9">
    <name type="scientific">Microctonus aethiopoides</name>
    <dbReference type="NCBI Taxonomy" id="144406"/>
    <lineage>
        <taxon>Eukaryota</taxon>
        <taxon>Metazoa</taxon>
        <taxon>Ecdysozoa</taxon>
        <taxon>Arthropoda</taxon>
        <taxon>Hexapoda</taxon>
        <taxon>Insecta</taxon>
        <taxon>Pterygota</taxon>
        <taxon>Neoptera</taxon>
        <taxon>Endopterygota</taxon>
        <taxon>Hymenoptera</taxon>
        <taxon>Apocrita</taxon>
        <taxon>Ichneumonoidea</taxon>
        <taxon>Braconidae</taxon>
        <taxon>Euphorinae</taxon>
        <taxon>Microctonus</taxon>
    </lineage>
</organism>
<dbReference type="SUPFAM" id="SSF57903">
    <property type="entry name" value="FYVE/PHD zinc finger"/>
    <property type="match status" value="1"/>
</dbReference>
<dbReference type="InterPro" id="IPR019787">
    <property type="entry name" value="Znf_PHD-finger"/>
</dbReference>
<name>A0AA39F8W8_9HYME</name>
<comment type="similarity">
    <text evidence="1">Belongs to the Integrator subunit 12 family.</text>
</comment>
<keyword evidence="3" id="KW-0479">Metal-binding</keyword>
<evidence type="ECO:0000256" key="2">
    <source>
        <dbReference type="ARBA" id="ARBA00016814"/>
    </source>
</evidence>
<keyword evidence="5" id="KW-0862">Zinc</keyword>
<sequence>MLSCDSDTDIEDEFFTALALFKSTARSSEVKLREMLLTSISRRKKFFNHDKKIPFPDSSEYENKNKILKKNNFNVGKEIENSENNENLIETNEIPTISIPDEEFNDFITCKICDGAKIGPFILLECQDCLDTYHPLCHQPPVIDIDVYDPRLVWRCSKCTGISLGIFSQHSSEENSSENNFKQHDEEIQIINKENFRELEFLRRNKTSSSLGIIDEHGIKTKDTIKEEYSSLGIQLRKRIGSKLTVSRVNSKL</sequence>
<evidence type="ECO:0000259" key="7">
    <source>
        <dbReference type="PROSITE" id="PS50016"/>
    </source>
</evidence>
<dbReference type="PROSITE" id="PS50016">
    <property type="entry name" value="ZF_PHD_2"/>
    <property type="match status" value="1"/>
</dbReference>
<dbReference type="GO" id="GO:0008270">
    <property type="term" value="F:zinc ion binding"/>
    <property type="evidence" value="ECO:0007669"/>
    <property type="project" value="UniProtKB-KW"/>
</dbReference>
<dbReference type="InterPro" id="IPR001965">
    <property type="entry name" value="Znf_PHD"/>
</dbReference>
<reference evidence="8" key="1">
    <citation type="journal article" date="2023" name="bioRxiv">
        <title>Scaffold-level genome assemblies of two parasitoid biocontrol wasps reveal the parthenogenesis mechanism and an associated novel virus.</title>
        <authorList>
            <person name="Inwood S."/>
            <person name="Skelly J."/>
            <person name="Guhlin J."/>
            <person name="Harrop T."/>
            <person name="Goldson S."/>
            <person name="Dearden P."/>
        </authorList>
    </citation>
    <scope>NUCLEOTIDE SEQUENCE</scope>
    <source>
        <strain evidence="8">Irish</strain>
        <tissue evidence="8">Whole body</tissue>
    </source>
</reference>
<protein>
    <recommendedName>
        <fullName evidence="2">Integrator complex subunit 12</fullName>
    </recommendedName>
</protein>
<dbReference type="CDD" id="cd15501">
    <property type="entry name" value="PHD_Int12"/>
    <property type="match status" value="1"/>
</dbReference>
<evidence type="ECO:0000256" key="5">
    <source>
        <dbReference type="ARBA" id="ARBA00022833"/>
    </source>
</evidence>
<dbReference type="InterPro" id="IPR011011">
    <property type="entry name" value="Znf_FYVE_PHD"/>
</dbReference>
<comment type="caution">
    <text evidence="8">The sequence shown here is derived from an EMBL/GenBank/DDBJ whole genome shotgun (WGS) entry which is preliminary data.</text>
</comment>
<feature type="domain" description="PHD-type" evidence="7">
    <location>
        <begin position="107"/>
        <end position="162"/>
    </location>
</feature>
<proteinExistence type="inferred from homology"/>
<gene>
    <name evidence="8" type="ORF">PV328_003647</name>
</gene>
<accession>A0AA39F8W8</accession>
<dbReference type="AlphaFoldDB" id="A0AA39F8W8"/>
<evidence type="ECO:0000313" key="8">
    <source>
        <dbReference type="EMBL" id="KAK0165096.1"/>
    </source>
</evidence>
<evidence type="ECO:0000256" key="6">
    <source>
        <dbReference type="PROSITE-ProRule" id="PRU00146"/>
    </source>
</evidence>
<dbReference type="Proteomes" id="UP001168990">
    <property type="component" value="Unassembled WGS sequence"/>
</dbReference>
<dbReference type="Pfam" id="PF00628">
    <property type="entry name" value="PHD"/>
    <property type="match status" value="1"/>
</dbReference>
<keyword evidence="9" id="KW-1185">Reference proteome</keyword>
<dbReference type="SMART" id="SM00249">
    <property type="entry name" value="PHD"/>
    <property type="match status" value="1"/>
</dbReference>
<dbReference type="InterPro" id="IPR013083">
    <property type="entry name" value="Znf_RING/FYVE/PHD"/>
</dbReference>
<evidence type="ECO:0000256" key="1">
    <source>
        <dbReference type="ARBA" id="ARBA00006009"/>
    </source>
</evidence>
<evidence type="ECO:0000313" key="9">
    <source>
        <dbReference type="Proteomes" id="UP001168990"/>
    </source>
</evidence>
<evidence type="ECO:0000256" key="3">
    <source>
        <dbReference type="ARBA" id="ARBA00022723"/>
    </source>
</evidence>
<keyword evidence="4 6" id="KW-0863">Zinc-finger</keyword>
<dbReference type="InterPro" id="IPR039054">
    <property type="entry name" value="Int12_PHD"/>
</dbReference>